<dbReference type="GO" id="GO:0009398">
    <property type="term" value="P:FMN biosynthetic process"/>
    <property type="evidence" value="ECO:0007669"/>
    <property type="project" value="TreeGrafter"/>
</dbReference>
<evidence type="ECO:0000256" key="3">
    <source>
        <dbReference type="ARBA" id="ARBA00012393"/>
    </source>
</evidence>
<dbReference type="KEGG" id="taz:TREAZ_2903"/>
<evidence type="ECO:0000259" key="12">
    <source>
        <dbReference type="Pfam" id="PF06574"/>
    </source>
</evidence>
<dbReference type="Pfam" id="PF06574">
    <property type="entry name" value="FAD_syn"/>
    <property type="match status" value="1"/>
</dbReference>
<evidence type="ECO:0000256" key="10">
    <source>
        <dbReference type="ARBA" id="ARBA00022840"/>
    </source>
</evidence>
<evidence type="ECO:0000256" key="7">
    <source>
        <dbReference type="ARBA" id="ARBA00022695"/>
    </source>
</evidence>
<keyword evidence="10" id="KW-0067">ATP-binding</keyword>
<keyword evidence="14" id="KW-1185">Reference proteome</keyword>
<comment type="pathway">
    <text evidence="1">Cofactor biosynthesis; FAD biosynthesis; FAD from FMN: step 1/1.</text>
</comment>
<evidence type="ECO:0000256" key="4">
    <source>
        <dbReference type="ARBA" id="ARBA00022630"/>
    </source>
</evidence>
<name>F5YBW0_LEAAZ</name>
<comment type="catalytic activity">
    <reaction evidence="11">
        <text>FMN + ATP + H(+) = FAD + diphosphate</text>
        <dbReference type="Rhea" id="RHEA:17237"/>
        <dbReference type="ChEBI" id="CHEBI:15378"/>
        <dbReference type="ChEBI" id="CHEBI:30616"/>
        <dbReference type="ChEBI" id="CHEBI:33019"/>
        <dbReference type="ChEBI" id="CHEBI:57692"/>
        <dbReference type="ChEBI" id="CHEBI:58210"/>
        <dbReference type="EC" id="2.7.7.2"/>
    </reaction>
</comment>
<dbReference type="GO" id="GO:0005524">
    <property type="term" value="F:ATP binding"/>
    <property type="evidence" value="ECO:0007669"/>
    <property type="project" value="UniProtKB-KW"/>
</dbReference>
<dbReference type="GO" id="GO:0009231">
    <property type="term" value="P:riboflavin biosynthetic process"/>
    <property type="evidence" value="ECO:0007669"/>
    <property type="project" value="InterPro"/>
</dbReference>
<dbReference type="GO" id="GO:0008531">
    <property type="term" value="F:riboflavin kinase activity"/>
    <property type="evidence" value="ECO:0007669"/>
    <property type="project" value="TreeGrafter"/>
</dbReference>
<proteinExistence type="inferred from homology"/>
<keyword evidence="8" id="KW-0547">Nucleotide-binding</keyword>
<evidence type="ECO:0000256" key="8">
    <source>
        <dbReference type="ARBA" id="ARBA00022741"/>
    </source>
</evidence>
<comment type="similarity">
    <text evidence="2">Belongs to the RibF family.</text>
</comment>
<protein>
    <recommendedName>
        <fullName evidence="3">FAD synthase</fullName>
        <ecNumber evidence="3">2.7.7.2</ecNumber>
    </recommendedName>
</protein>
<dbReference type="GO" id="GO:0003919">
    <property type="term" value="F:FMN adenylyltransferase activity"/>
    <property type="evidence" value="ECO:0007669"/>
    <property type="project" value="UniProtKB-EC"/>
</dbReference>
<accession>F5YBW0</accession>
<keyword evidence="9" id="KW-0274">FAD</keyword>
<evidence type="ECO:0000256" key="2">
    <source>
        <dbReference type="ARBA" id="ARBA00010214"/>
    </source>
</evidence>
<evidence type="ECO:0000256" key="5">
    <source>
        <dbReference type="ARBA" id="ARBA00022643"/>
    </source>
</evidence>
<dbReference type="PANTHER" id="PTHR22749">
    <property type="entry name" value="RIBOFLAVIN KINASE/FMN ADENYLYLTRANSFERASE"/>
    <property type="match status" value="1"/>
</dbReference>
<dbReference type="SUPFAM" id="SSF52374">
    <property type="entry name" value="Nucleotidylyl transferase"/>
    <property type="match status" value="1"/>
</dbReference>
<dbReference type="InterPro" id="IPR015864">
    <property type="entry name" value="FAD_synthase"/>
</dbReference>
<dbReference type="CDD" id="cd02064">
    <property type="entry name" value="FAD_synthetase_N"/>
    <property type="match status" value="1"/>
</dbReference>
<evidence type="ECO:0000313" key="14">
    <source>
        <dbReference type="Proteomes" id="UP000009222"/>
    </source>
</evidence>
<dbReference type="InterPro" id="IPR023468">
    <property type="entry name" value="Riboflavin_kinase"/>
</dbReference>
<gene>
    <name evidence="13" type="ordered locus">TREAZ_2903</name>
</gene>
<dbReference type="FunCoup" id="F5YBW0">
    <property type="interactions" value="372"/>
</dbReference>
<sequence length="262" mass="28982">MRIIEWSRFLTEGLPGTKNFTAMTIGVFDGIHRGHKALIDRVVSHVSSASPVVVTFRQNHKKNLQQQHTPLNHRGDIFSFRQKMDSLENLGIALAIVIDFSESIRHMPGLEFIRILQEHGKMGYLAVGSNFRCGYHLDTDAPMIQKINEKLGIPTDVVEVLSEDSLPISSSRIRSAIAQGNLQEAAAMLGHPYVIDISDAGDSSAQGVYDLAAQGRILPPPGKYPVRLYEGIRGAGTPTEIQVEQGVIRIPGSQWEYVEFLI</sequence>
<dbReference type="EC" id="2.7.7.2" evidence="3"/>
<dbReference type="GO" id="GO:0006747">
    <property type="term" value="P:FAD biosynthetic process"/>
    <property type="evidence" value="ECO:0007669"/>
    <property type="project" value="UniProtKB-UniPathway"/>
</dbReference>
<dbReference type="PANTHER" id="PTHR22749:SF6">
    <property type="entry name" value="RIBOFLAVIN KINASE"/>
    <property type="match status" value="1"/>
</dbReference>
<keyword evidence="5" id="KW-0288">FMN</keyword>
<dbReference type="Gene3D" id="3.40.50.620">
    <property type="entry name" value="HUPs"/>
    <property type="match status" value="1"/>
</dbReference>
<organism evidence="13 14">
    <name type="scientific">Leadbettera azotonutricia (strain ATCC BAA-888 / DSM 13862 / ZAS-9)</name>
    <name type="common">Treponema azotonutricium</name>
    <dbReference type="NCBI Taxonomy" id="545695"/>
    <lineage>
        <taxon>Bacteria</taxon>
        <taxon>Pseudomonadati</taxon>
        <taxon>Spirochaetota</taxon>
        <taxon>Spirochaetia</taxon>
        <taxon>Spirochaetales</taxon>
        <taxon>Breznakiellaceae</taxon>
        <taxon>Leadbettera</taxon>
    </lineage>
</organism>
<dbReference type="UniPathway" id="UPA00277">
    <property type="reaction ID" value="UER00407"/>
</dbReference>
<dbReference type="InterPro" id="IPR014729">
    <property type="entry name" value="Rossmann-like_a/b/a_fold"/>
</dbReference>
<dbReference type="EMBL" id="CP001841">
    <property type="protein sequence ID" value="AEF82018.1"/>
    <property type="molecule type" value="Genomic_DNA"/>
</dbReference>
<reference evidence="13 14" key="2">
    <citation type="journal article" date="2011" name="ISME J.">
        <title>RNA-seq reveals cooperative metabolic interactions between two termite-gut spirochete species in co-culture.</title>
        <authorList>
            <person name="Rosenthal A.Z."/>
            <person name="Matson E.G."/>
            <person name="Eldar A."/>
            <person name="Leadbetter J.R."/>
        </authorList>
    </citation>
    <scope>NUCLEOTIDE SEQUENCE [LARGE SCALE GENOMIC DNA]</scope>
    <source>
        <strain evidence="14">ATCC BAA-888 / DSM 13862 / ZAS-9</strain>
    </source>
</reference>
<dbReference type="Proteomes" id="UP000009222">
    <property type="component" value="Chromosome"/>
</dbReference>
<keyword evidence="6" id="KW-0808">Transferase</keyword>
<dbReference type="eggNOG" id="COG0196">
    <property type="taxonomic scope" value="Bacteria"/>
</dbReference>
<evidence type="ECO:0000256" key="1">
    <source>
        <dbReference type="ARBA" id="ARBA00004726"/>
    </source>
</evidence>
<evidence type="ECO:0000256" key="6">
    <source>
        <dbReference type="ARBA" id="ARBA00022679"/>
    </source>
</evidence>
<dbReference type="OrthoDB" id="9803667at2"/>
<evidence type="ECO:0000313" key="13">
    <source>
        <dbReference type="EMBL" id="AEF82018.1"/>
    </source>
</evidence>
<evidence type="ECO:0000256" key="11">
    <source>
        <dbReference type="ARBA" id="ARBA00049494"/>
    </source>
</evidence>
<dbReference type="STRING" id="545695.TREAZ_2903"/>
<keyword evidence="7" id="KW-0548">Nucleotidyltransferase</keyword>
<reference evidence="14" key="1">
    <citation type="submission" date="2009-12" db="EMBL/GenBank/DDBJ databases">
        <title>Complete sequence of Treponema azotonutricium strain ZAS-9.</title>
        <authorList>
            <person name="Tetu S.G."/>
            <person name="Matson E."/>
            <person name="Ren Q."/>
            <person name="Seshadri R."/>
            <person name="Elbourne L."/>
            <person name="Hassan K.A."/>
            <person name="Durkin A."/>
            <person name="Radune D."/>
            <person name="Mohamoud Y."/>
            <person name="Shay R."/>
            <person name="Jin S."/>
            <person name="Zhang X."/>
            <person name="Lucey K."/>
            <person name="Ballor N.R."/>
            <person name="Ottesen E."/>
            <person name="Rosenthal R."/>
            <person name="Allen A."/>
            <person name="Leadbetter J.R."/>
            <person name="Paulsen I.T."/>
        </authorList>
    </citation>
    <scope>NUCLEOTIDE SEQUENCE [LARGE SCALE GENOMIC DNA]</scope>
    <source>
        <strain evidence="14">ATCC BAA-888 / DSM 13862 / ZAS-9</strain>
    </source>
</reference>
<dbReference type="HOGENOM" id="CLU_048437_1_0_12"/>
<keyword evidence="4" id="KW-0285">Flavoprotein</keyword>
<dbReference type="RefSeq" id="WP_015712638.1">
    <property type="nucleotide sequence ID" value="NC_015577.1"/>
</dbReference>
<feature type="domain" description="FAD synthetase" evidence="12">
    <location>
        <begin position="20"/>
        <end position="172"/>
    </location>
</feature>
<evidence type="ECO:0000256" key="9">
    <source>
        <dbReference type="ARBA" id="ARBA00022827"/>
    </source>
</evidence>
<dbReference type="InParanoid" id="F5YBW0"/>
<dbReference type="AlphaFoldDB" id="F5YBW0"/>